<dbReference type="KEGG" id="nsm:JO391_01510"/>
<keyword evidence="6 10" id="KW-0479">Metal-binding</keyword>
<dbReference type="RefSeq" id="WP_220662459.1">
    <property type="nucleotide sequence ID" value="NZ_CP069370.1"/>
</dbReference>
<comment type="cofactor">
    <cofactor evidence="2 10">
        <name>Mg(2+)</name>
        <dbReference type="ChEBI" id="CHEBI:18420"/>
    </cofactor>
</comment>
<comment type="catalytic activity">
    <reaction evidence="1 10">
        <text>2-phosphoglycolate + H2O = glycolate + phosphate</text>
        <dbReference type="Rhea" id="RHEA:14369"/>
        <dbReference type="ChEBI" id="CHEBI:15377"/>
        <dbReference type="ChEBI" id="CHEBI:29805"/>
        <dbReference type="ChEBI" id="CHEBI:43474"/>
        <dbReference type="ChEBI" id="CHEBI:58033"/>
        <dbReference type="EC" id="3.1.3.18"/>
    </reaction>
</comment>
<dbReference type="SFLD" id="SFLDG01129">
    <property type="entry name" value="C1.5:_HAD__Beta-PGM__Phosphata"/>
    <property type="match status" value="1"/>
</dbReference>
<evidence type="ECO:0000256" key="2">
    <source>
        <dbReference type="ARBA" id="ARBA00001946"/>
    </source>
</evidence>
<comment type="function">
    <text evidence="10">Specifically catalyzes the dephosphorylation of 2-phosphoglycolate. Is involved in the dissimilation of the intracellular 2-phosphoglycolate formed during the DNA repair of 3'-phosphoglycolate ends, a major class of DNA lesions induced by oxidative stress.</text>
</comment>
<dbReference type="InterPro" id="IPR023198">
    <property type="entry name" value="PGP-like_dom2"/>
</dbReference>
<name>A0A8G1EDJ8_9RHOB</name>
<evidence type="ECO:0000256" key="7">
    <source>
        <dbReference type="ARBA" id="ARBA00022801"/>
    </source>
</evidence>
<dbReference type="InterPro" id="IPR036412">
    <property type="entry name" value="HAD-like_sf"/>
</dbReference>
<dbReference type="SUPFAM" id="SSF56784">
    <property type="entry name" value="HAD-like"/>
    <property type="match status" value="1"/>
</dbReference>
<dbReference type="InterPro" id="IPR006439">
    <property type="entry name" value="HAD-SF_hydro_IA"/>
</dbReference>
<dbReference type="Gene3D" id="3.40.50.1000">
    <property type="entry name" value="HAD superfamily/HAD-like"/>
    <property type="match status" value="1"/>
</dbReference>
<gene>
    <name evidence="11" type="primary">gph</name>
    <name evidence="11" type="ORF">JO391_01510</name>
</gene>
<evidence type="ECO:0000256" key="10">
    <source>
        <dbReference type="HAMAP-Rule" id="MF_00495"/>
    </source>
</evidence>
<dbReference type="NCBIfam" id="TIGR01449">
    <property type="entry name" value="PGP_bact"/>
    <property type="match status" value="1"/>
</dbReference>
<dbReference type="GO" id="GO:0006281">
    <property type="term" value="P:DNA repair"/>
    <property type="evidence" value="ECO:0007669"/>
    <property type="project" value="TreeGrafter"/>
</dbReference>
<feature type="binding site" evidence="10">
    <location>
        <position position="8"/>
    </location>
    <ligand>
        <name>Mg(2+)</name>
        <dbReference type="ChEBI" id="CHEBI:18420"/>
    </ligand>
</feature>
<dbReference type="InterPro" id="IPR050155">
    <property type="entry name" value="HAD-like_hydrolase_sf"/>
</dbReference>
<evidence type="ECO:0000256" key="4">
    <source>
        <dbReference type="ARBA" id="ARBA00006171"/>
    </source>
</evidence>
<organism evidence="11 12">
    <name type="scientific">Neotabrizicola shimadae</name>
    <dbReference type="NCBI Taxonomy" id="2807096"/>
    <lineage>
        <taxon>Bacteria</taxon>
        <taxon>Pseudomonadati</taxon>
        <taxon>Pseudomonadota</taxon>
        <taxon>Alphaproteobacteria</taxon>
        <taxon>Rhodobacterales</taxon>
        <taxon>Paracoccaceae</taxon>
        <taxon>Neotabrizicola</taxon>
    </lineage>
</organism>
<keyword evidence="8 10" id="KW-0460">Magnesium</keyword>
<dbReference type="GO" id="GO:0005975">
    <property type="term" value="P:carbohydrate metabolic process"/>
    <property type="evidence" value="ECO:0007669"/>
    <property type="project" value="InterPro"/>
</dbReference>
<reference evidence="11" key="1">
    <citation type="submission" date="2021-02" db="EMBL/GenBank/DDBJ databases">
        <title>Rhodobacter shimadae sp. nov., an aerobic anoxygenic phototrophic bacterium isolated from a hot spring.</title>
        <authorList>
            <person name="Muramatsu S."/>
            <person name="Haruta S."/>
            <person name="Hirose S."/>
            <person name="Hanada S."/>
        </authorList>
    </citation>
    <scope>NUCLEOTIDE SEQUENCE</scope>
    <source>
        <strain evidence="11">N10</strain>
    </source>
</reference>
<dbReference type="PANTHER" id="PTHR43434:SF1">
    <property type="entry name" value="PHOSPHOGLYCOLATE PHOSPHATASE"/>
    <property type="match status" value="1"/>
</dbReference>
<keyword evidence="9 10" id="KW-0119">Carbohydrate metabolism</keyword>
<dbReference type="PRINTS" id="PR00413">
    <property type="entry name" value="HADHALOGNASE"/>
</dbReference>
<dbReference type="Proteomes" id="UP000826300">
    <property type="component" value="Chromosome"/>
</dbReference>
<feature type="binding site" evidence="10">
    <location>
        <position position="165"/>
    </location>
    <ligand>
        <name>Mg(2+)</name>
        <dbReference type="ChEBI" id="CHEBI:18420"/>
    </ligand>
</feature>
<keyword evidence="7 10" id="KW-0378">Hydrolase</keyword>
<dbReference type="GO" id="GO:0046295">
    <property type="term" value="P:glycolate biosynthetic process"/>
    <property type="evidence" value="ECO:0007669"/>
    <property type="project" value="UniProtKB-UniRule"/>
</dbReference>
<dbReference type="EC" id="3.1.3.18" evidence="5 10"/>
<protein>
    <recommendedName>
        <fullName evidence="5 10">Phosphoglycolate phosphatase</fullName>
        <shortName evidence="10">PGP</shortName>
        <shortName evidence="10">PGPase</shortName>
        <ecNumber evidence="5 10">3.1.3.18</ecNumber>
    </recommendedName>
</protein>
<proteinExistence type="inferred from homology"/>
<dbReference type="InterPro" id="IPR037512">
    <property type="entry name" value="PGPase_prok"/>
</dbReference>
<dbReference type="SFLD" id="SFLDG01135">
    <property type="entry name" value="C1.5.6:_HAD__Beta-PGM__Phospha"/>
    <property type="match status" value="1"/>
</dbReference>
<dbReference type="EMBL" id="CP069370">
    <property type="protein sequence ID" value="QYZ70243.1"/>
    <property type="molecule type" value="Genomic_DNA"/>
</dbReference>
<evidence type="ECO:0000256" key="6">
    <source>
        <dbReference type="ARBA" id="ARBA00022723"/>
    </source>
</evidence>
<sequence>MTGALVFDLDGTLIDSAPDIHAACVRMLADYGHAPLAPERIQSFVGNGAPRLVERVMGAVGETTGHADWLARFLAHYAADPATLTRPYPGVPEVLEHLAEAGHALGICTNKPETPAREILRRLGLDRHFAVVIGGDSTAATKPDPLPLARAYEALPGGPRLFVGDSEVDAATARALPVTFALFTEGYRKSPLADLPHDFAFSRFDDLPALVNRALAR</sequence>
<dbReference type="GO" id="GO:0005829">
    <property type="term" value="C:cytosol"/>
    <property type="evidence" value="ECO:0007669"/>
    <property type="project" value="TreeGrafter"/>
</dbReference>
<evidence type="ECO:0000313" key="12">
    <source>
        <dbReference type="Proteomes" id="UP000826300"/>
    </source>
</evidence>
<dbReference type="PANTHER" id="PTHR43434">
    <property type="entry name" value="PHOSPHOGLYCOLATE PHOSPHATASE"/>
    <property type="match status" value="1"/>
</dbReference>
<dbReference type="SFLD" id="SFLDS00003">
    <property type="entry name" value="Haloacid_Dehalogenase"/>
    <property type="match status" value="1"/>
</dbReference>
<evidence type="ECO:0000256" key="1">
    <source>
        <dbReference type="ARBA" id="ARBA00000830"/>
    </source>
</evidence>
<comment type="pathway">
    <text evidence="3 10">Organic acid metabolism; glycolate biosynthesis; glycolate from 2-phosphoglycolate: step 1/1.</text>
</comment>
<comment type="similarity">
    <text evidence="4 10">Belongs to the HAD-like hydrolase superfamily. CbbY/CbbZ/Gph/YieH family.</text>
</comment>
<evidence type="ECO:0000256" key="3">
    <source>
        <dbReference type="ARBA" id="ARBA00004818"/>
    </source>
</evidence>
<dbReference type="UniPathway" id="UPA00865">
    <property type="reaction ID" value="UER00834"/>
</dbReference>
<dbReference type="HAMAP" id="MF_00495">
    <property type="entry name" value="GPH_hydrolase_bact"/>
    <property type="match status" value="1"/>
</dbReference>
<evidence type="ECO:0000256" key="5">
    <source>
        <dbReference type="ARBA" id="ARBA00013078"/>
    </source>
</evidence>
<keyword evidence="12" id="KW-1185">Reference proteome</keyword>
<accession>A0A8G1EDJ8</accession>
<feature type="active site" description="Nucleophile" evidence="10">
    <location>
        <position position="8"/>
    </location>
</feature>
<dbReference type="AlphaFoldDB" id="A0A8G1EDJ8"/>
<dbReference type="NCBIfam" id="TIGR01549">
    <property type="entry name" value="HAD-SF-IA-v1"/>
    <property type="match status" value="1"/>
</dbReference>
<evidence type="ECO:0000256" key="9">
    <source>
        <dbReference type="ARBA" id="ARBA00023277"/>
    </source>
</evidence>
<feature type="binding site" evidence="10">
    <location>
        <position position="10"/>
    </location>
    <ligand>
        <name>Mg(2+)</name>
        <dbReference type="ChEBI" id="CHEBI:18420"/>
    </ligand>
</feature>
<dbReference type="GO" id="GO:0008967">
    <property type="term" value="F:phosphoglycolate phosphatase activity"/>
    <property type="evidence" value="ECO:0007669"/>
    <property type="project" value="UniProtKB-UniRule"/>
</dbReference>
<dbReference type="InterPro" id="IPR023214">
    <property type="entry name" value="HAD_sf"/>
</dbReference>
<evidence type="ECO:0000313" key="11">
    <source>
        <dbReference type="EMBL" id="QYZ70243.1"/>
    </source>
</evidence>
<dbReference type="Gene3D" id="1.10.150.240">
    <property type="entry name" value="Putative phosphatase, domain 2"/>
    <property type="match status" value="1"/>
</dbReference>
<dbReference type="InterPro" id="IPR041492">
    <property type="entry name" value="HAD_2"/>
</dbReference>
<dbReference type="Pfam" id="PF13419">
    <property type="entry name" value="HAD_2"/>
    <property type="match status" value="1"/>
</dbReference>
<dbReference type="GO" id="GO:0046872">
    <property type="term" value="F:metal ion binding"/>
    <property type="evidence" value="ECO:0007669"/>
    <property type="project" value="UniProtKB-KW"/>
</dbReference>
<evidence type="ECO:0000256" key="8">
    <source>
        <dbReference type="ARBA" id="ARBA00022842"/>
    </source>
</evidence>